<evidence type="ECO:0000313" key="1">
    <source>
        <dbReference type="EMBL" id="PMS28778.1"/>
    </source>
</evidence>
<comment type="caution">
    <text evidence="1">The sequence shown here is derived from an EMBL/GenBank/DDBJ whole genome shotgun (WGS) entry which is preliminary data.</text>
</comment>
<gene>
    <name evidence="1" type="ORF">C0Z16_21950</name>
</gene>
<protein>
    <submittedName>
        <fullName evidence="1">Uncharacterized protein</fullName>
    </submittedName>
</protein>
<dbReference type="Proteomes" id="UP000235659">
    <property type="component" value="Unassembled WGS sequence"/>
</dbReference>
<reference evidence="1 2" key="1">
    <citation type="submission" date="2018-01" db="EMBL/GenBank/DDBJ databases">
        <title>Whole genome analyses suggest that Burkholderia sensu lato contains two further novel genera in the rhizoxinica-symbiotica group Mycetohabitans gen. nov., and Trinickia gen. nov.: implications for the evolution of diazotrophy and nodulation in the Burkholderiaceae.</title>
        <authorList>
            <person name="Estrada-de los Santos P."/>
            <person name="Palmer M."/>
            <person name="Chavez-Ramirez B."/>
            <person name="Beukes C."/>
            <person name="Steenkamp E.T."/>
            <person name="Hirsch A.M."/>
            <person name="Manyaka P."/>
            <person name="Maluk M."/>
            <person name="Lafos M."/>
            <person name="Crook M."/>
            <person name="Gross E."/>
            <person name="Simon M.F."/>
            <person name="Bueno dos Reis Junior F."/>
            <person name="Poole P.S."/>
            <person name="Venter S.N."/>
            <person name="James E.K."/>
        </authorList>
    </citation>
    <scope>NUCLEOTIDE SEQUENCE [LARGE SCALE GENOMIC DNA]</scope>
    <source>
        <strain evidence="1 2">WSM 3937</strain>
    </source>
</reference>
<accession>A0ABX4V0V6</accession>
<dbReference type="EMBL" id="PNXY01000016">
    <property type="protein sequence ID" value="PMS28778.1"/>
    <property type="molecule type" value="Genomic_DNA"/>
</dbReference>
<sequence length="109" mass="12046">MSAHDQTIGAIVSPSERAFLVEALDLLMRERANALRIASVVAEGRGDRVPEVHDFGLDAILRLRRKVAGLSSVDPPVTMRDTPQWSKDDKNVNAVDNRSIGSSTYRMEK</sequence>
<proteinExistence type="predicted"/>
<name>A0ABX4V0V6_9BURK</name>
<organism evidence="1 2">
    <name type="scientific">Paraburkholderia rhynchosiae</name>
    <dbReference type="NCBI Taxonomy" id="487049"/>
    <lineage>
        <taxon>Bacteria</taxon>
        <taxon>Pseudomonadati</taxon>
        <taxon>Pseudomonadota</taxon>
        <taxon>Betaproteobacteria</taxon>
        <taxon>Burkholderiales</taxon>
        <taxon>Burkholderiaceae</taxon>
        <taxon>Paraburkholderia</taxon>
    </lineage>
</organism>
<evidence type="ECO:0000313" key="2">
    <source>
        <dbReference type="Proteomes" id="UP000235659"/>
    </source>
</evidence>
<keyword evidence="2" id="KW-1185">Reference proteome</keyword>